<reference evidence="21 22" key="1">
    <citation type="journal article" date="2016" name="Fungal Biol.">
        <title>The genome of Xylona heveae provides a window into fungal endophytism.</title>
        <authorList>
            <person name="Gazis R."/>
            <person name="Kuo A."/>
            <person name="Riley R."/>
            <person name="LaButti K."/>
            <person name="Lipzen A."/>
            <person name="Lin J."/>
            <person name="Amirebrahimi M."/>
            <person name="Hesse C.N."/>
            <person name="Spatafora J.W."/>
            <person name="Henrissat B."/>
            <person name="Hainaut M."/>
            <person name="Grigoriev I.V."/>
            <person name="Hibbett D.S."/>
        </authorList>
    </citation>
    <scope>NUCLEOTIDE SEQUENCE [LARGE SCALE GENOMIC DNA]</scope>
    <source>
        <strain evidence="21 22">TC161</strain>
    </source>
</reference>
<dbReference type="EMBL" id="KV407460">
    <property type="protein sequence ID" value="KZF21789.1"/>
    <property type="molecule type" value="Genomic_DNA"/>
</dbReference>
<proteinExistence type="inferred from homology"/>
<dbReference type="InterPro" id="IPR013966">
    <property type="entry name" value="Spc34"/>
</dbReference>
<keyword evidence="14" id="KW-0539">Nucleus</keyword>
<dbReference type="GO" id="GO:0005876">
    <property type="term" value="C:spindle microtubule"/>
    <property type="evidence" value="ECO:0007669"/>
    <property type="project" value="InterPro"/>
</dbReference>
<evidence type="ECO:0000256" key="4">
    <source>
        <dbReference type="ARBA" id="ARBA00008491"/>
    </source>
</evidence>
<feature type="coiled-coil region" evidence="19">
    <location>
        <begin position="221"/>
        <end position="255"/>
    </location>
</feature>
<accession>A0A165G6A9</accession>
<evidence type="ECO:0000313" key="22">
    <source>
        <dbReference type="Proteomes" id="UP000076632"/>
    </source>
</evidence>
<dbReference type="InParanoid" id="A0A165G6A9"/>
<evidence type="ECO:0000256" key="16">
    <source>
        <dbReference type="ARBA" id="ARBA00023328"/>
    </source>
</evidence>
<evidence type="ECO:0000256" key="20">
    <source>
        <dbReference type="SAM" id="MobiDB-lite"/>
    </source>
</evidence>
<evidence type="ECO:0000256" key="10">
    <source>
        <dbReference type="ARBA" id="ARBA00022829"/>
    </source>
</evidence>
<evidence type="ECO:0000256" key="6">
    <source>
        <dbReference type="ARBA" id="ARBA00022490"/>
    </source>
</evidence>
<evidence type="ECO:0000256" key="14">
    <source>
        <dbReference type="ARBA" id="ARBA00023242"/>
    </source>
</evidence>
<dbReference type="STRING" id="1328760.A0A165G6A9"/>
<evidence type="ECO:0000256" key="19">
    <source>
        <dbReference type="SAM" id="Coils"/>
    </source>
</evidence>
<sequence length="261" mass="28377">MSAIHSHLEHISLCASAIGELPFPEPKIFTNALLHPHDITALIRDTEAHERALFSVPSPSSPPRARDPSLGSRRTTVLNNADELPGGGLNATRAPRRNTAVAAVLGGDLVEQIRRGGGGGVGSGLGYDYSGGRERSEVNVDVLLKGAEKLCSVYPIPGAAEKIISLRERHAQLRSSIAHYEAQVASQAAQLEKLNRAHALDEDMEFSDEPISEAALPSEDFMLTEDEMRQEEQEIRELERKRHGLEDRVSGMARDLGGLLR</sequence>
<keyword evidence="12 19" id="KW-0175">Coiled coil</keyword>
<keyword evidence="8" id="KW-0493">Microtubule</keyword>
<organism evidence="21 22">
    <name type="scientific">Xylona heveae (strain CBS 132557 / TC161)</name>
    <dbReference type="NCBI Taxonomy" id="1328760"/>
    <lineage>
        <taxon>Eukaryota</taxon>
        <taxon>Fungi</taxon>
        <taxon>Dikarya</taxon>
        <taxon>Ascomycota</taxon>
        <taxon>Pezizomycotina</taxon>
        <taxon>Xylonomycetes</taxon>
        <taxon>Xylonales</taxon>
        <taxon>Xylonaceae</taxon>
        <taxon>Xylona</taxon>
    </lineage>
</organism>
<dbReference type="Pfam" id="PF08657">
    <property type="entry name" value="DASH_Spc34"/>
    <property type="match status" value="2"/>
</dbReference>
<keyword evidence="10" id="KW-0159">Chromosome partition</keyword>
<evidence type="ECO:0000256" key="2">
    <source>
        <dbReference type="ARBA" id="ARBA00004186"/>
    </source>
</evidence>
<comment type="similarity">
    <text evidence="4">Belongs to the DASH complex SPC34 family.</text>
</comment>
<evidence type="ECO:0000256" key="1">
    <source>
        <dbReference type="ARBA" id="ARBA00004123"/>
    </source>
</evidence>
<keyword evidence="6" id="KW-0963">Cytoplasm</keyword>
<protein>
    <recommendedName>
        <fullName evidence="17">DASH complex subunit SPC34</fullName>
    </recommendedName>
    <alternativeName>
        <fullName evidence="18">Outer kinetochore protein SPC34</fullName>
    </alternativeName>
</protein>
<evidence type="ECO:0000313" key="21">
    <source>
        <dbReference type="EMBL" id="KZF21789.1"/>
    </source>
</evidence>
<dbReference type="GO" id="GO:0042729">
    <property type="term" value="C:DASH complex"/>
    <property type="evidence" value="ECO:0007669"/>
    <property type="project" value="InterPro"/>
</dbReference>
<feature type="region of interest" description="Disordered" evidence="20">
    <location>
        <begin position="53"/>
        <end position="93"/>
    </location>
</feature>
<keyword evidence="15" id="KW-0131">Cell cycle</keyword>
<evidence type="ECO:0000256" key="3">
    <source>
        <dbReference type="ARBA" id="ARBA00004629"/>
    </source>
</evidence>
<evidence type="ECO:0000256" key="15">
    <source>
        <dbReference type="ARBA" id="ARBA00023306"/>
    </source>
</evidence>
<keyword evidence="16" id="KW-0137">Centromere</keyword>
<evidence type="ECO:0000256" key="9">
    <source>
        <dbReference type="ARBA" id="ARBA00022776"/>
    </source>
</evidence>
<evidence type="ECO:0000256" key="7">
    <source>
        <dbReference type="ARBA" id="ARBA00022618"/>
    </source>
</evidence>
<keyword evidence="11" id="KW-0995">Kinetochore</keyword>
<evidence type="ECO:0000256" key="5">
    <source>
        <dbReference type="ARBA" id="ARBA00022454"/>
    </source>
</evidence>
<dbReference type="OrthoDB" id="10016597at2759"/>
<feature type="coiled-coil region" evidence="19">
    <location>
        <begin position="163"/>
        <end position="197"/>
    </location>
</feature>
<dbReference type="GO" id="GO:0008608">
    <property type="term" value="P:attachment of spindle microtubules to kinetochore"/>
    <property type="evidence" value="ECO:0007669"/>
    <property type="project" value="InterPro"/>
</dbReference>
<evidence type="ECO:0000256" key="12">
    <source>
        <dbReference type="ARBA" id="ARBA00023054"/>
    </source>
</evidence>
<keyword evidence="9" id="KW-0498">Mitosis</keyword>
<dbReference type="GO" id="GO:0051301">
    <property type="term" value="P:cell division"/>
    <property type="evidence" value="ECO:0007669"/>
    <property type="project" value="UniProtKB-KW"/>
</dbReference>
<keyword evidence="22" id="KW-1185">Reference proteome</keyword>
<keyword evidence="7" id="KW-0132">Cell division</keyword>
<gene>
    <name evidence="21" type="ORF">L228DRAFT_159977</name>
</gene>
<dbReference type="GeneID" id="28894524"/>
<dbReference type="OMA" id="TRRGTMF"/>
<evidence type="ECO:0000256" key="11">
    <source>
        <dbReference type="ARBA" id="ARBA00022838"/>
    </source>
</evidence>
<dbReference type="AlphaFoldDB" id="A0A165G6A9"/>
<keyword evidence="13" id="KW-0206">Cytoskeleton</keyword>
<evidence type="ECO:0000256" key="8">
    <source>
        <dbReference type="ARBA" id="ARBA00022701"/>
    </source>
</evidence>
<evidence type="ECO:0000256" key="18">
    <source>
        <dbReference type="ARBA" id="ARBA00044346"/>
    </source>
</evidence>
<evidence type="ECO:0000256" key="17">
    <source>
        <dbReference type="ARBA" id="ARBA00044112"/>
    </source>
</evidence>
<name>A0A165G6A9_XYLHT</name>
<comment type="subcellular location">
    <subcellularLocation>
        <location evidence="3">Chromosome</location>
        <location evidence="3">Centromere</location>
        <location evidence="3">Kinetochore</location>
    </subcellularLocation>
    <subcellularLocation>
        <location evidence="2">Cytoplasm</location>
        <location evidence="2">Cytoskeleton</location>
        <location evidence="2">Spindle</location>
    </subcellularLocation>
    <subcellularLocation>
        <location evidence="1">Nucleus</location>
    </subcellularLocation>
</comment>
<evidence type="ECO:0000256" key="13">
    <source>
        <dbReference type="ARBA" id="ARBA00023212"/>
    </source>
</evidence>
<dbReference type="RefSeq" id="XP_018187344.1">
    <property type="nucleotide sequence ID" value="XM_018329387.1"/>
</dbReference>
<dbReference type="Proteomes" id="UP000076632">
    <property type="component" value="Unassembled WGS sequence"/>
</dbReference>
<keyword evidence="5" id="KW-0158">Chromosome</keyword>